<dbReference type="InterPro" id="IPR008974">
    <property type="entry name" value="TRAF-like"/>
</dbReference>
<dbReference type="InterPro" id="IPR038765">
    <property type="entry name" value="Papain-like_cys_pep_sf"/>
</dbReference>
<dbReference type="SUPFAM" id="SSF49599">
    <property type="entry name" value="TRAF domain-like"/>
    <property type="match status" value="1"/>
</dbReference>
<comment type="subcellular location">
    <subcellularLocation>
        <location evidence="2">Nucleus</location>
    </subcellularLocation>
</comment>
<dbReference type="PROSITE" id="PS50235">
    <property type="entry name" value="USP_3"/>
    <property type="match status" value="1"/>
</dbReference>
<dbReference type="GO" id="GO:0004843">
    <property type="term" value="F:cysteine-type deubiquitinase activity"/>
    <property type="evidence" value="ECO:0007669"/>
    <property type="project" value="UniProtKB-EC"/>
</dbReference>
<evidence type="ECO:0000256" key="8">
    <source>
        <dbReference type="ARBA" id="ARBA00022807"/>
    </source>
</evidence>
<keyword evidence="13" id="KW-1185">Reference proteome</keyword>
<name>A0A261Y2C8_9FUNG</name>
<evidence type="ECO:0000256" key="3">
    <source>
        <dbReference type="ARBA" id="ARBA00009085"/>
    </source>
</evidence>
<accession>A0A261Y2C8</accession>
<dbReference type="Gene3D" id="3.10.20.90">
    <property type="entry name" value="Phosphatidylinositol 3-kinase Catalytic Subunit, Chain A, domain 1"/>
    <property type="match status" value="2"/>
</dbReference>
<evidence type="ECO:0000256" key="9">
    <source>
        <dbReference type="ARBA" id="ARBA00023242"/>
    </source>
</evidence>
<dbReference type="Pfam" id="PF00443">
    <property type="entry name" value="UCH"/>
    <property type="match status" value="1"/>
</dbReference>
<dbReference type="InterPro" id="IPR001394">
    <property type="entry name" value="Peptidase_C19_UCH"/>
</dbReference>
<feature type="domain" description="USP" evidence="11">
    <location>
        <begin position="204"/>
        <end position="521"/>
    </location>
</feature>
<dbReference type="InterPro" id="IPR029346">
    <property type="entry name" value="USP_C"/>
</dbReference>
<dbReference type="PROSITE" id="PS00973">
    <property type="entry name" value="USP_2"/>
    <property type="match status" value="1"/>
</dbReference>
<dbReference type="GO" id="GO:0005634">
    <property type="term" value="C:nucleus"/>
    <property type="evidence" value="ECO:0007669"/>
    <property type="project" value="UniProtKB-SubCell"/>
</dbReference>
<dbReference type="Pfam" id="PF14533">
    <property type="entry name" value="USP7_C2"/>
    <property type="match status" value="1"/>
</dbReference>
<dbReference type="Pfam" id="PF22486">
    <property type="entry name" value="MATH_2"/>
    <property type="match status" value="1"/>
</dbReference>
<dbReference type="GO" id="GO:0016579">
    <property type="term" value="P:protein deubiquitination"/>
    <property type="evidence" value="ECO:0007669"/>
    <property type="project" value="InterPro"/>
</dbReference>
<dbReference type="SUPFAM" id="SSF54001">
    <property type="entry name" value="Cysteine proteinases"/>
    <property type="match status" value="1"/>
</dbReference>
<protein>
    <recommendedName>
        <fullName evidence="4">ubiquitinyl hydrolase 1</fullName>
        <ecNumber evidence="4">3.4.19.12</ecNumber>
    </recommendedName>
</protein>
<keyword evidence="8" id="KW-0788">Thiol protease</keyword>
<comment type="caution">
    <text evidence="12">The sequence shown here is derived from an EMBL/GenBank/DDBJ whole genome shotgun (WGS) entry which is preliminary data.</text>
</comment>
<dbReference type="FunFam" id="3.10.20.90:FF:000050">
    <property type="entry name" value="Ubiquitin carboxyl-terminal hydrolase 13"/>
    <property type="match status" value="1"/>
</dbReference>
<dbReference type="PROSITE" id="PS50144">
    <property type="entry name" value="MATH"/>
    <property type="match status" value="1"/>
</dbReference>
<dbReference type="InterPro" id="IPR050164">
    <property type="entry name" value="Peptidase_C19"/>
</dbReference>
<evidence type="ECO:0000259" key="10">
    <source>
        <dbReference type="PROSITE" id="PS50144"/>
    </source>
</evidence>
<dbReference type="OrthoDB" id="289038at2759"/>
<evidence type="ECO:0000256" key="2">
    <source>
        <dbReference type="ARBA" id="ARBA00004123"/>
    </source>
</evidence>
<reference evidence="12 13" key="1">
    <citation type="journal article" date="2017" name="Mycologia">
        <title>Bifiguratus adelaidae, gen. et sp. nov., a new member of Mucoromycotina in endophytic and soil-dwelling habitats.</title>
        <authorList>
            <person name="Torres-Cruz T.J."/>
            <person name="Billingsley Tobias T.L."/>
            <person name="Almatruk M."/>
            <person name="Hesse C."/>
            <person name="Kuske C.R."/>
            <person name="Desiro A."/>
            <person name="Benucci G.M."/>
            <person name="Bonito G."/>
            <person name="Stajich J.E."/>
            <person name="Dunlap C."/>
            <person name="Arnold A.E."/>
            <person name="Porras-Alfaro A."/>
        </authorList>
    </citation>
    <scope>NUCLEOTIDE SEQUENCE [LARGE SCALE GENOMIC DNA]</scope>
    <source>
        <strain evidence="12 13">AZ0501</strain>
    </source>
</reference>
<evidence type="ECO:0000313" key="12">
    <source>
        <dbReference type="EMBL" id="OZJ04728.1"/>
    </source>
</evidence>
<dbReference type="SMART" id="SM00061">
    <property type="entry name" value="MATH"/>
    <property type="match status" value="1"/>
</dbReference>
<dbReference type="EMBL" id="MVBO01000031">
    <property type="protein sequence ID" value="OZJ04728.1"/>
    <property type="molecule type" value="Genomic_DNA"/>
</dbReference>
<dbReference type="Pfam" id="PF12436">
    <property type="entry name" value="USP7_ICP0_bdg"/>
    <property type="match status" value="1"/>
</dbReference>
<evidence type="ECO:0000256" key="7">
    <source>
        <dbReference type="ARBA" id="ARBA00022801"/>
    </source>
</evidence>
<keyword evidence="7" id="KW-0378">Hydrolase</keyword>
<evidence type="ECO:0000313" key="13">
    <source>
        <dbReference type="Proteomes" id="UP000242875"/>
    </source>
</evidence>
<dbReference type="EC" id="3.4.19.12" evidence="4"/>
<comment type="similarity">
    <text evidence="3">Belongs to the peptidase C19 family.</text>
</comment>
<dbReference type="InterPro" id="IPR002083">
    <property type="entry name" value="MATH/TRAF_dom"/>
</dbReference>
<dbReference type="Proteomes" id="UP000242875">
    <property type="component" value="Unassembled WGS sequence"/>
</dbReference>
<proteinExistence type="inferred from homology"/>
<dbReference type="InterPro" id="IPR024729">
    <property type="entry name" value="USP7_ICP0-binding_dom"/>
</dbReference>
<gene>
    <name evidence="12" type="ORF">BZG36_01825</name>
</gene>
<evidence type="ECO:0000256" key="4">
    <source>
        <dbReference type="ARBA" id="ARBA00012759"/>
    </source>
</evidence>
<dbReference type="PROSITE" id="PS00972">
    <property type="entry name" value="USP_1"/>
    <property type="match status" value="1"/>
</dbReference>
<dbReference type="Gene3D" id="2.60.210.10">
    <property type="entry name" value="Apoptosis, Tumor Necrosis Factor Receptor Associated Protein 2, Chain A"/>
    <property type="match status" value="1"/>
</dbReference>
<keyword evidence="6" id="KW-0833">Ubl conjugation pathway</keyword>
<keyword evidence="5" id="KW-0645">Protease</keyword>
<dbReference type="PANTHER" id="PTHR24006:SF644">
    <property type="entry name" value="UBIQUITIN CARBOXYL-TERMINAL HYDROLASE 7"/>
    <property type="match status" value="1"/>
</dbReference>
<dbReference type="GO" id="GO:0006508">
    <property type="term" value="P:proteolysis"/>
    <property type="evidence" value="ECO:0007669"/>
    <property type="project" value="UniProtKB-KW"/>
</dbReference>
<dbReference type="GO" id="GO:0031647">
    <property type="term" value="P:regulation of protein stability"/>
    <property type="evidence" value="ECO:0007669"/>
    <property type="project" value="TreeGrafter"/>
</dbReference>
<dbReference type="PANTHER" id="PTHR24006">
    <property type="entry name" value="UBIQUITIN CARBOXYL-TERMINAL HYDROLASE"/>
    <property type="match status" value="1"/>
</dbReference>
<evidence type="ECO:0000256" key="1">
    <source>
        <dbReference type="ARBA" id="ARBA00000707"/>
    </source>
</evidence>
<evidence type="ECO:0000256" key="6">
    <source>
        <dbReference type="ARBA" id="ARBA00022786"/>
    </source>
</evidence>
<dbReference type="FunFam" id="2.60.210.10:FF:000011">
    <property type="entry name" value="Ubiquitin carboxyl-terminal hydrolase 7"/>
    <property type="match status" value="1"/>
</dbReference>
<keyword evidence="9" id="KW-0539">Nucleus</keyword>
<dbReference type="CDD" id="cd02659">
    <property type="entry name" value="peptidase_C19C"/>
    <property type="match status" value="1"/>
</dbReference>
<dbReference type="Gene3D" id="3.90.70.10">
    <property type="entry name" value="Cysteine proteinases"/>
    <property type="match status" value="1"/>
</dbReference>
<comment type="catalytic activity">
    <reaction evidence="1">
        <text>Thiol-dependent hydrolysis of ester, thioester, amide, peptide and isopeptide bonds formed by the C-terminal Gly of ubiquitin (a 76-residue protein attached to proteins as an intracellular targeting signal).</text>
        <dbReference type="EC" id="3.4.19.12"/>
    </reaction>
</comment>
<dbReference type="AlphaFoldDB" id="A0A261Y2C8"/>
<dbReference type="InterPro" id="IPR028889">
    <property type="entry name" value="USP"/>
</dbReference>
<sequence length="1109" mass="127382">MMMNDSEEGAAVDNHMAVDEEQTQPLSVRNEYQFANRILPDLGYDVEDSQTFLWEIQSWRELGKRVNSPAFEVGGHNWKILLFPQGNNQSEQISVYLEYADTKEAPEGWHVCAQFALVISNPSDPTVYEYHTAQHRFVAEESDWGFTRFTEAKRLGVATEQRGKPLVEDDQTVITAFVRIIKDETGVLWHNFINYDSKKETGHVGLKNQGATCYMNSLLQSLYFTNYFRKAVYEIPTEQDEPTKSIALALQRLFYNLQFNDLSVGTTELTRSFGWDSLDAFMQHDVQEFNRVLQDNLEVKMKNTPADGATKRLFEGKMKSYIKCINVDYESSRVEDFYDIQLNVKGCKNVEESFKEYIAEETLEGDNSYMAEGYGLQDAKKGVIFESFPPVLHLQLKRYEYDIERDAMVKNNDRYEFPTEIDLEPYLEPANRTGQGEKYILHGVLVHSGDFHGGHYFALLKPEKDGKWYKFDDDRVTLATLKEVTEENFGGEPPNAMGAVRPNMKVLKRFTNAYMLVYIRESAIDEVLAPVTIDDIPDHLKRRLDEEKSLQEQRRKQQKEMHLFMNVKIITDDTFRAHRGFDLFSNEEKPSGTPSDGSIFRVKRQDTYRSFLDSVYQQFNIPPEQMRMWVMVNRQNKTIRPDQPISPTFLDRTMEELRLKLQANQSTLRFYLEISSERFKGTDFWFPPDGESHLLVFIKFYDPAQQLLTGVGHVYVHRDAKVGDIAPTLCEMVNLPSDIPIRLYEEIKPSMIDQMKPNMTFHQSEIQDGDIICFQKAASPSEAEKLPSDQSYATAPEYYDYLQNRIFVTFKPKFDKAAEEFELVLSRKDNYDAVATKVAKHLNADPNNIRFTTANSTNGSPKSVLKRSVYQILADMVQPLYGASLMNLLYYEVLQFSVAEMETKKAVKVNWLGNGLQPDTIIELLVPKISNIGDLCETLKAKHVKLDPAGTNEIRVYEAVGNKIDREFASHESVSSINSTYATLYAEQVPLEETEMRDGDKLVQVYHFYKEPARAHSVPFRFVVKQGEPFADTRKRLQQRAGIKDKDWPKVKIAIVPAGSFPTAEYIEDDNADLSTMNIGPDDLLGLDHIDKSGKSRGGLFERAIFIRG</sequence>
<dbReference type="InterPro" id="IPR018200">
    <property type="entry name" value="USP_CS"/>
</dbReference>
<evidence type="ECO:0000259" key="11">
    <source>
        <dbReference type="PROSITE" id="PS50235"/>
    </source>
</evidence>
<organism evidence="12 13">
    <name type="scientific">Bifiguratus adelaidae</name>
    <dbReference type="NCBI Taxonomy" id="1938954"/>
    <lineage>
        <taxon>Eukaryota</taxon>
        <taxon>Fungi</taxon>
        <taxon>Fungi incertae sedis</taxon>
        <taxon>Mucoromycota</taxon>
        <taxon>Mucoromycotina</taxon>
        <taxon>Endogonomycetes</taxon>
        <taxon>Endogonales</taxon>
        <taxon>Endogonales incertae sedis</taxon>
        <taxon>Bifiguratus</taxon>
    </lineage>
</organism>
<dbReference type="GO" id="GO:0005829">
    <property type="term" value="C:cytosol"/>
    <property type="evidence" value="ECO:0007669"/>
    <property type="project" value="TreeGrafter"/>
</dbReference>
<evidence type="ECO:0000256" key="5">
    <source>
        <dbReference type="ARBA" id="ARBA00022670"/>
    </source>
</evidence>
<dbReference type="GO" id="GO:0140492">
    <property type="term" value="F:metal-dependent deubiquitinase activity"/>
    <property type="evidence" value="ECO:0007669"/>
    <property type="project" value="UniProtKB-ARBA"/>
</dbReference>
<feature type="domain" description="MATH" evidence="10">
    <location>
        <begin position="49"/>
        <end position="178"/>
    </location>
</feature>
<dbReference type="FunFam" id="3.90.70.10:FF:000005">
    <property type="entry name" value="Ubiquitin carboxyl-terminal hydrolase 7"/>
    <property type="match status" value="1"/>
</dbReference>